<protein>
    <submittedName>
        <fullName evidence="2">Uncharacterized protein</fullName>
    </submittedName>
</protein>
<dbReference type="EMBL" id="FOAG01000003">
    <property type="protein sequence ID" value="SEL03687.1"/>
    <property type="molecule type" value="Genomic_DNA"/>
</dbReference>
<feature type="region of interest" description="Disordered" evidence="1">
    <location>
        <begin position="29"/>
        <end position="48"/>
    </location>
</feature>
<feature type="compositionally biased region" description="Basic and acidic residues" evidence="1">
    <location>
        <begin position="29"/>
        <end position="43"/>
    </location>
</feature>
<keyword evidence="3" id="KW-1185">Reference proteome</keyword>
<name>A0A1H7LZF2_9RHOB</name>
<dbReference type="Proteomes" id="UP000199582">
    <property type="component" value="Unassembled WGS sequence"/>
</dbReference>
<reference evidence="2 3" key="1">
    <citation type="submission" date="2016-10" db="EMBL/GenBank/DDBJ databases">
        <authorList>
            <person name="de Groot N.N."/>
        </authorList>
    </citation>
    <scope>NUCLEOTIDE SEQUENCE [LARGE SCALE GENOMIC DNA]</scope>
    <source>
        <strain evidence="2 3">DSM 100674</strain>
    </source>
</reference>
<organism evidence="2 3">
    <name type="scientific">Roseovarius azorensis</name>
    <dbReference type="NCBI Taxonomy" id="1287727"/>
    <lineage>
        <taxon>Bacteria</taxon>
        <taxon>Pseudomonadati</taxon>
        <taxon>Pseudomonadota</taxon>
        <taxon>Alphaproteobacteria</taxon>
        <taxon>Rhodobacterales</taxon>
        <taxon>Roseobacteraceae</taxon>
        <taxon>Roseovarius</taxon>
    </lineage>
</organism>
<proteinExistence type="predicted"/>
<evidence type="ECO:0000313" key="2">
    <source>
        <dbReference type="EMBL" id="SEL03687.1"/>
    </source>
</evidence>
<accession>A0A1H7LZF2</accession>
<evidence type="ECO:0000313" key="3">
    <source>
        <dbReference type="Proteomes" id="UP000199582"/>
    </source>
</evidence>
<dbReference type="RefSeq" id="WP_093033759.1">
    <property type="nucleotide sequence ID" value="NZ_FOAG01000003.1"/>
</dbReference>
<gene>
    <name evidence="2" type="ORF">SAMN05443999_103157</name>
</gene>
<dbReference type="AlphaFoldDB" id="A0A1H7LZF2"/>
<evidence type="ECO:0000256" key="1">
    <source>
        <dbReference type="SAM" id="MobiDB-lite"/>
    </source>
</evidence>
<sequence length="66" mass="7638">MGKVFRFGDDRTVDGALLERIDKMAAQRIEERPFSQPTDKTKPLSDSIAARSADKLQRLVARKYRW</sequence>